<feature type="repeat" description="WD" evidence="4">
    <location>
        <begin position="314"/>
        <end position="331"/>
    </location>
</feature>
<keyword evidence="1 4" id="KW-0853">WD repeat</keyword>
<reference evidence="6" key="1">
    <citation type="submission" date="2016-03" db="EMBL/GenBank/DDBJ databases">
        <authorList>
            <person name="Devillers Hugo."/>
        </authorList>
    </citation>
    <scope>NUCLEOTIDE SEQUENCE [LARGE SCALE GENOMIC DNA]</scope>
</reference>
<evidence type="ECO:0000313" key="6">
    <source>
        <dbReference type="Proteomes" id="UP000191144"/>
    </source>
</evidence>
<keyword evidence="3" id="KW-0963">Cytoplasm</keyword>
<dbReference type="PROSITE" id="PS50082">
    <property type="entry name" value="WD_REPEATS_2"/>
    <property type="match status" value="5"/>
</dbReference>
<organism evidence="5 6">
    <name type="scientific">Lachancea meyersii CBS 8951</name>
    <dbReference type="NCBI Taxonomy" id="1266667"/>
    <lineage>
        <taxon>Eukaryota</taxon>
        <taxon>Fungi</taxon>
        <taxon>Dikarya</taxon>
        <taxon>Ascomycota</taxon>
        <taxon>Saccharomycotina</taxon>
        <taxon>Saccharomycetes</taxon>
        <taxon>Saccharomycetales</taxon>
        <taxon>Saccharomycetaceae</taxon>
        <taxon>Lachancea</taxon>
    </lineage>
</organism>
<dbReference type="HAMAP" id="MF_03037">
    <property type="entry name" value="ciao1"/>
    <property type="match status" value="1"/>
</dbReference>
<dbReference type="InterPro" id="IPR036322">
    <property type="entry name" value="WD40_repeat_dom_sf"/>
</dbReference>
<comment type="subcellular location">
    <subcellularLocation>
        <location evidence="3">Cytoplasm</location>
    </subcellularLocation>
    <subcellularLocation>
        <location evidence="3">Nucleus</location>
    </subcellularLocation>
    <text evidence="3">Preferentially localized to the nucleus.</text>
</comment>
<comment type="function">
    <text evidence="3">Essential component of the cytosolic iron-sulfur (Fe/S) protein assembly machinery. Required for the maturation of extramitochondrial Fe/S proteins.</text>
</comment>
<comment type="subunit">
    <text evidence="3">Interacts with NAR1.</text>
</comment>
<keyword evidence="3" id="KW-0539">Nucleus</keyword>
<dbReference type="InterPro" id="IPR020472">
    <property type="entry name" value="WD40_PAC1"/>
</dbReference>
<gene>
    <name evidence="3" type="primary">CIA1</name>
    <name evidence="5" type="ORF">LAME_0D02234G</name>
</gene>
<dbReference type="PROSITE" id="PS50294">
    <property type="entry name" value="WD_REPEATS_REGION"/>
    <property type="match status" value="4"/>
</dbReference>
<evidence type="ECO:0000256" key="2">
    <source>
        <dbReference type="ARBA" id="ARBA00022737"/>
    </source>
</evidence>
<dbReference type="GO" id="GO:0005634">
    <property type="term" value="C:nucleus"/>
    <property type="evidence" value="ECO:0007669"/>
    <property type="project" value="UniProtKB-SubCell"/>
</dbReference>
<keyword evidence="6" id="KW-1185">Reference proteome</keyword>
<dbReference type="EMBL" id="LT598482">
    <property type="protein sequence ID" value="SCU85660.1"/>
    <property type="molecule type" value="Genomic_DNA"/>
</dbReference>
<dbReference type="InterPro" id="IPR028608">
    <property type="entry name" value="CIAO1/Cia1"/>
</dbReference>
<feature type="repeat" description="WD" evidence="4">
    <location>
        <begin position="195"/>
        <end position="229"/>
    </location>
</feature>
<dbReference type="PRINTS" id="PR00320">
    <property type="entry name" value="GPROTEINBRPT"/>
</dbReference>
<dbReference type="Proteomes" id="UP000191144">
    <property type="component" value="Chromosome D"/>
</dbReference>
<dbReference type="PANTHER" id="PTHR19920:SF0">
    <property type="entry name" value="CYTOSOLIC IRON-SULFUR PROTEIN ASSEMBLY PROTEIN CIAO1-RELATED"/>
    <property type="match status" value="1"/>
</dbReference>
<feature type="repeat" description="WD" evidence="4">
    <location>
        <begin position="151"/>
        <end position="183"/>
    </location>
</feature>
<dbReference type="SMART" id="SM00320">
    <property type="entry name" value="WD40"/>
    <property type="match status" value="7"/>
</dbReference>
<evidence type="ECO:0000256" key="3">
    <source>
        <dbReference type="HAMAP-Rule" id="MF_03037"/>
    </source>
</evidence>
<dbReference type="PANTHER" id="PTHR19920">
    <property type="entry name" value="WD40 PROTEIN CIAO1"/>
    <property type="match status" value="1"/>
</dbReference>
<evidence type="ECO:0000313" key="5">
    <source>
        <dbReference type="EMBL" id="SCU85660.1"/>
    </source>
</evidence>
<dbReference type="SUPFAM" id="SSF50978">
    <property type="entry name" value="WD40 repeat-like"/>
    <property type="match status" value="1"/>
</dbReference>
<evidence type="ECO:0000256" key="1">
    <source>
        <dbReference type="ARBA" id="ARBA00022574"/>
    </source>
</evidence>
<dbReference type="CDD" id="cd00200">
    <property type="entry name" value="WD40"/>
    <property type="match status" value="1"/>
</dbReference>
<evidence type="ECO:0000256" key="4">
    <source>
        <dbReference type="PROSITE-ProRule" id="PRU00221"/>
    </source>
</evidence>
<name>A0A1G4J712_9SACH</name>
<accession>A0A1G4J712</accession>
<dbReference type="InterPro" id="IPR015943">
    <property type="entry name" value="WD40/YVTN_repeat-like_dom_sf"/>
</dbReference>
<dbReference type="Gene3D" id="2.130.10.10">
    <property type="entry name" value="YVTN repeat-like/Quinoprotein amine dehydrogenase"/>
    <property type="match status" value="1"/>
</dbReference>
<feature type="repeat" description="WD" evidence="4">
    <location>
        <begin position="105"/>
        <end position="137"/>
    </location>
</feature>
<dbReference type="GO" id="GO:0097361">
    <property type="term" value="C:cytosolic [4Fe-4S] assembly targeting complex"/>
    <property type="evidence" value="ECO:0007669"/>
    <property type="project" value="InterPro"/>
</dbReference>
<comment type="similarity">
    <text evidence="3">Belongs to the WD repeat CIA1 family.</text>
</comment>
<dbReference type="FunFam" id="2.130.10.10:FF:000705">
    <property type="entry name" value="Probable cytosolic iron-sulfur protein assembly protein 1"/>
    <property type="match status" value="1"/>
</dbReference>
<dbReference type="InterPro" id="IPR001680">
    <property type="entry name" value="WD40_rpt"/>
</dbReference>
<dbReference type="OrthoDB" id="284782at2759"/>
<feature type="repeat" description="WD" evidence="4">
    <location>
        <begin position="53"/>
        <end position="84"/>
    </location>
</feature>
<proteinExistence type="inferred from homology"/>
<protein>
    <recommendedName>
        <fullName evidence="3">Probable cytosolic iron-sulfur protein assembly protein 1</fullName>
    </recommendedName>
</protein>
<dbReference type="AlphaFoldDB" id="A0A1G4J712"/>
<keyword evidence="2" id="KW-0677">Repeat</keyword>
<dbReference type="GO" id="GO:0016226">
    <property type="term" value="P:iron-sulfur cluster assembly"/>
    <property type="evidence" value="ECO:0007669"/>
    <property type="project" value="UniProtKB-UniRule"/>
</dbReference>
<sequence>MVISLLQSLKLHKDKLWSIDCAKGLAATASSDRKIKLINLRNSDFKELEELDDNTHKKSVRSVCFRPHSSILAAGSFDSTISIWGKEENDDLQGTYQETEPLAIIEGHENEVKSVAWSHSGDFLASCSRDKSVWIWEADEMGEEFECLSVLQEHTQDVKHVVWHPLVNLLASSSYDDTIRLWKEEEDDWECAAVLNGHEGTVWCSDFETSESSLRLVSCSDDSSVRVWKHVEDGEDGEDVWAQESVLPQVHTRAVYCVSWSPDGYIASTGSDGILAVYKENEQGKWEVVAQQTEAHGVFEVNVVKWTKVGGKTLLLSGADDGSVNIWSFSF</sequence>
<dbReference type="Pfam" id="PF00400">
    <property type="entry name" value="WD40"/>
    <property type="match status" value="6"/>
</dbReference>